<evidence type="ECO:0000256" key="4">
    <source>
        <dbReference type="ARBA" id="ARBA00022833"/>
    </source>
</evidence>
<dbReference type="AlphaFoldDB" id="A0A2M7APE5"/>
<accession>A0A2M7APE5</accession>
<dbReference type="Proteomes" id="UP000229916">
    <property type="component" value="Unassembled WGS sequence"/>
</dbReference>
<dbReference type="GO" id="GO:0006508">
    <property type="term" value="P:proteolysis"/>
    <property type="evidence" value="ECO:0007669"/>
    <property type="project" value="UniProtKB-KW"/>
</dbReference>
<evidence type="ECO:0000256" key="6">
    <source>
        <dbReference type="SAM" id="Phobius"/>
    </source>
</evidence>
<evidence type="ECO:0000256" key="2">
    <source>
        <dbReference type="ARBA" id="ARBA00022723"/>
    </source>
</evidence>
<sequence>MKKLIFFIIPVIIIGLLGFLLYKNGTYDQIRYLLKSPCDQPIEYSIGTIDPEFNLSQDELRVNIQKATAIWEDVAQKNLFEYNPTAKLTVNLVYDERQSALNKVEELKNKIEGDKSSLEKDRVQYNILAYDFSERLQAFNEQVNYWNSRGGAPPAEYAALKQEQVDLQKEAEDLDSLAAKLNLTATDYNSQLGELSQSVANYNQNIFQKPEEGIYLPAENKINIYLIVDQNELIHTLTHELGHALGLGHVYDNEKAMMYLYANNELGLSEEDTKMLNYLCQNSNFTKIFNEKKSIFFEVLTSILASVNYSL</sequence>
<proteinExistence type="predicted"/>
<evidence type="ECO:0000313" key="9">
    <source>
        <dbReference type="Proteomes" id="UP000229916"/>
    </source>
</evidence>
<protein>
    <recommendedName>
        <fullName evidence="7">Peptidase M10 metallopeptidase domain-containing protein</fullName>
    </recommendedName>
</protein>
<keyword evidence="6" id="KW-1133">Transmembrane helix</keyword>
<keyword evidence="6" id="KW-0472">Membrane</keyword>
<dbReference type="Pfam" id="PF00413">
    <property type="entry name" value="Peptidase_M10"/>
    <property type="match status" value="1"/>
</dbReference>
<dbReference type="SUPFAM" id="SSF55486">
    <property type="entry name" value="Metalloproteases ('zincins'), catalytic domain"/>
    <property type="match status" value="1"/>
</dbReference>
<dbReference type="Gene3D" id="3.40.390.10">
    <property type="entry name" value="Collagenase (Catalytic Domain)"/>
    <property type="match status" value="1"/>
</dbReference>
<name>A0A2M7APE5_UNCKA</name>
<evidence type="ECO:0000259" key="7">
    <source>
        <dbReference type="Pfam" id="PF00413"/>
    </source>
</evidence>
<feature type="coiled-coil region" evidence="5">
    <location>
        <begin position="90"/>
        <end position="121"/>
    </location>
</feature>
<dbReference type="InterPro" id="IPR024079">
    <property type="entry name" value="MetalloPept_cat_dom_sf"/>
</dbReference>
<keyword evidence="1" id="KW-0645">Protease</keyword>
<gene>
    <name evidence="8" type="ORF">COS81_00770</name>
</gene>
<keyword evidence="5" id="KW-0175">Coiled coil</keyword>
<evidence type="ECO:0000256" key="3">
    <source>
        <dbReference type="ARBA" id="ARBA00022801"/>
    </source>
</evidence>
<comment type="caution">
    <text evidence="8">The sequence shown here is derived from an EMBL/GenBank/DDBJ whole genome shotgun (WGS) entry which is preliminary data.</text>
</comment>
<organism evidence="8 9">
    <name type="scientific">candidate division WWE3 bacterium CG06_land_8_20_14_3_00_42_16</name>
    <dbReference type="NCBI Taxonomy" id="1975083"/>
    <lineage>
        <taxon>Bacteria</taxon>
        <taxon>Katanobacteria</taxon>
    </lineage>
</organism>
<dbReference type="EMBL" id="PEWD01000014">
    <property type="protein sequence ID" value="PIU69252.1"/>
    <property type="molecule type" value="Genomic_DNA"/>
</dbReference>
<dbReference type="InterPro" id="IPR021190">
    <property type="entry name" value="Pept_M10A"/>
</dbReference>
<evidence type="ECO:0000256" key="5">
    <source>
        <dbReference type="SAM" id="Coils"/>
    </source>
</evidence>
<reference evidence="9" key="1">
    <citation type="submission" date="2017-09" db="EMBL/GenBank/DDBJ databases">
        <title>Depth-based differentiation of microbial function through sediment-hosted aquifers and enrichment of novel symbionts in the deep terrestrial subsurface.</title>
        <authorList>
            <person name="Probst A.J."/>
            <person name="Ladd B."/>
            <person name="Jarett J.K."/>
            <person name="Geller-Mcgrath D.E."/>
            <person name="Sieber C.M.K."/>
            <person name="Emerson J.B."/>
            <person name="Anantharaman K."/>
            <person name="Thomas B.C."/>
            <person name="Malmstrom R."/>
            <person name="Stieglmeier M."/>
            <person name="Klingl A."/>
            <person name="Woyke T."/>
            <person name="Ryan C.M."/>
            <person name="Banfield J.F."/>
        </authorList>
    </citation>
    <scope>NUCLEOTIDE SEQUENCE [LARGE SCALE GENOMIC DNA]</scope>
</reference>
<dbReference type="GO" id="GO:0008270">
    <property type="term" value="F:zinc ion binding"/>
    <property type="evidence" value="ECO:0007669"/>
    <property type="project" value="InterPro"/>
</dbReference>
<keyword evidence="6" id="KW-0812">Transmembrane</keyword>
<evidence type="ECO:0000313" key="8">
    <source>
        <dbReference type="EMBL" id="PIU69252.1"/>
    </source>
</evidence>
<dbReference type="InterPro" id="IPR001818">
    <property type="entry name" value="Pept_M10_metallopeptidase"/>
</dbReference>
<keyword evidence="3" id="KW-0378">Hydrolase</keyword>
<dbReference type="GO" id="GO:0031012">
    <property type="term" value="C:extracellular matrix"/>
    <property type="evidence" value="ECO:0007669"/>
    <property type="project" value="InterPro"/>
</dbReference>
<keyword evidence="2" id="KW-0479">Metal-binding</keyword>
<dbReference type="PRINTS" id="PR00138">
    <property type="entry name" value="MATRIXIN"/>
</dbReference>
<feature type="transmembrane region" description="Helical" evidence="6">
    <location>
        <begin position="6"/>
        <end position="22"/>
    </location>
</feature>
<dbReference type="GO" id="GO:0004222">
    <property type="term" value="F:metalloendopeptidase activity"/>
    <property type="evidence" value="ECO:0007669"/>
    <property type="project" value="InterPro"/>
</dbReference>
<feature type="domain" description="Peptidase M10 metallopeptidase" evidence="7">
    <location>
        <begin position="42"/>
        <end position="278"/>
    </location>
</feature>
<keyword evidence="4" id="KW-0862">Zinc</keyword>
<evidence type="ECO:0000256" key="1">
    <source>
        <dbReference type="ARBA" id="ARBA00022670"/>
    </source>
</evidence>